<name>A0A2U3AP49_9BACL</name>
<sequence length="146" mass="16450">MTRRIDYMTIAPNGLNKVMAMEGYLAKESTIEQSLAELIKIRVSQINGCAFCLHMHTADARKNGETEQRIYLLNAWKETSIYTAKEKAALALAEAITLISTNGVSDELYEVVRTFFNEKEFTDLVLAISQINVWNRISISMANPVD</sequence>
<dbReference type="Proteomes" id="UP000245938">
    <property type="component" value="Unassembled WGS sequence"/>
</dbReference>
<protein>
    <recommendedName>
        <fullName evidence="1">Carboxymuconolactone decarboxylase-like domain-containing protein</fullName>
    </recommendedName>
</protein>
<dbReference type="Pfam" id="PF02627">
    <property type="entry name" value="CMD"/>
    <property type="match status" value="1"/>
</dbReference>
<dbReference type="PANTHER" id="PTHR34846:SF10">
    <property type="entry name" value="CYTOPLASMIC PROTEIN"/>
    <property type="match status" value="1"/>
</dbReference>
<dbReference type="RefSeq" id="WP_109304919.1">
    <property type="nucleotide sequence ID" value="NZ_BJUF01000046.1"/>
</dbReference>
<accession>A0A2U3AP49</accession>
<dbReference type="SUPFAM" id="SSF69118">
    <property type="entry name" value="AhpD-like"/>
    <property type="match status" value="1"/>
</dbReference>
<evidence type="ECO:0000313" key="3">
    <source>
        <dbReference type="Proteomes" id="UP000245938"/>
    </source>
</evidence>
<dbReference type="InterPro" id="IPR003779">
    <property type="entry name" value="CMD-like"/>
</dbReference>
<organism evidence="2 3">
    <name type="scientific">Kurthia sibirica</name>
    <dbReference type="NCBI Taxonomy" id="202750"/>
    <lineage>
        <taxon>Bacteria</taxon>
        <taxon>Bacillati</taxon>
        <taxon>Bacillota</taxon>
        <taxon>Bacilli</taxon>
        <taxon>Bacillales</taxon>
        <taxon>Caryophanaceae</taxon>
        <taxon>Kurthia</taxon>
    </lineage>
</organism>
<dbReference type="InterPro" id="IPR004675">
    <property type="entry name" value="AhpD_core"/>
</dbReference>
<evidence type="ECO:0000313" key="2">
    <source>
        <dbReference type="EMBL" id="PWI26314.1"/>
    </source>
</evidence>
<dbReference type="AlphaFoldDB" id="A0A2U3AP49"/>
<proteinExistence type="predicted"/>
<dbReference type="OrthoDB" id="9806086at2"/>
<feature type="domain" description="Carboxymuconolactone decarboxylase-like" evidence="1">
    <location>
        <begin position="16"/>
        <end position="95"/>
    </location>
</feature>
<evidence type="ECO:0000259" key="1">
    <source>
        <dbReference type="Pfam" id="PF02627"/>
    </source>
</evidence>
<dbReference type="PANTHER" id="PTHR34846">
    <property type="entry name" value="4-CARBOXYMUCONOLACTONE DECARBOXYLASE FAMILY PROTEIN (AFU_ORTHOLOGUE AFUA_6G11590)"/>
    <property type="match status" value="1"/>
</dbReference>
<dbReference type="Gene3D" id="1.20.1290.10">
    <property type="entry name" value="AhpD-like"/>
    <property type="match status" value="1"/>
</dbReference>
<dbReference type="NCBIfam" id="TIGR00778">
    <property type="entry name" value="ahpD_dom"/>
    <property type="match status" value="1"/>
</dbReference>
<gene>
    <name evidence="2" type="ORF">DEX24_02975</name>
</gene>
<reference evidence="2 3" key="1">
    <citation type="submission" date="2018-05" db="EMBL/GenBank/DDBJ databases">
        <title>Kurthia sibirica genome sequence.</title>
        <authorList>
            <person name="Maclea K.S."/>
            <person name="Goen A.E."/>
        </authorList>
    </citation>
    <scope>NUCLEOTIDE SEQUENCE [LARGE SCALE GENOMIC DNA]</scope>
    <source>
        <strain evidence="2 3">ATCC 49154</strain>
    </source>
</reference>
<dbReference type="InterPro" id="IPR029032">
    <property type="entry name" value="AhpD-like"/>
</dbReference>
<dbReference type="GO" id="GO:0051920">
    <property type="term" value="F:peroxiredoxin activity"/>
    <property type="evidence" value="ECO:0007669"/>
    <property type="project" value="InterPro"/>
</dbReference>
<dbReference type="EMBL" id="QFVR01000003">
    <property type="protein sequence ID" value="PWI26314.1"/>
    <property type="molecule type" value="Genomic_DNA"/>
</dbReference>
<comment type="caution">
    <text evidence="2">The sequence shown here is derived from an EMBL/GenBank/DDBJ whole genome shotgun (WGS) entry which is preliminary data.</text>
</comment>
<keyword evidence="3" id="KW-1185">Reference proteome</keyword>